<dbReference type="InterPro" id="IPR018062">
    <property type="entry name" value="HTH_AraC-typ_CS"/>
</dbReference>
<evidence type="ECO:0000256" key="4">
    <source>
        <dbReference type="SAM" id="MobiDB-lite"/>
    </source>
</evidence>
<reference evidence="7 8" key="1">
    <citation type="submission" date="2024-09" db="EMBL/GenBank/DDBJ databases">
        <authorList>
            <person name="Sun Q."/>
            <person name="Mori K."/>
        </authorList>
    </citation>
    <scope>NUCLEOTIDE SEQUENCE [LARGE SCALE GENOMIC DNA]</scope>
    <source>
        <strain evidence="7 8">JCM 12520</strain>
    </source>
</reference>
<evidence type="ECO:0000256" key="5">
    <source>
        <dbReference type="SAM" id="Phobius"/>
    </source>
</evidence>
<gene>
    <name evidence="7" type="ORF">ACFFNY_04600</name>
</gene>
<keyword evidence="1" id="KW-0805">Transcription regulation</keyword>
<sequence>MKKYWFHKLLYSYLPIFVILISLLVFLFALLLSDQVKKQAIQANLAGTEQAMQSVDYSLQSIHETIMKEIRNNDNIEQFFNETASYNPVAHAKASDMLNSLVASNGLISSIYMYRVSDHKVLSTRMMADIGQFGDRAFAIEAYNDKKLTNWTAIRDFRDDSIQPNSLPVVSLVRRYPVLEGSSGILVVNVDARAVQKAIDGMTGTGQRFMDLYDGGGRIFFDKKDQFSDVSAAEPNASRHQAISTVKSSLTGWELRSGFVSLRLFDVASMLTNVWVLLGCGAIVLGILFIVYFSHRNYKPIELILRHIHSSAVRAGASPPSAETDEFKQIAIAIDNLVERSDQYKRRHDEDLIYRRQHFFQELMEGSRKIGSAEWNRELGLFGLNGDAERLLVTVIEIDQYADFCGRYSQPDRLLLKYALDNVVNETMKGASIGIWAEWTSNRHLTALLLLNGRWQEKAALVQDVCETMREWVRSNLSFTVTFGIGKLAEHIDEIVYSSEEAFNALKYKPVLGGDKIIPAADFPPQPQSELYRILQSTRATVQSFRLNEERWQEELARFFDGLREGVWGRDDIVNLLNYMYFQLEREMTELSPELQAVWREQAASRLTDAIRQFELLEEAREEFHTVLVALAGKLAEARQGHQHHQQIRDIKSYLEANFANPDLSLDYISSRFELNPKTFSRLFKEELGEKFAEFLAGVRVQEAKRLLLESDEPVQTIALKVGYEHPLSFIRMFKKSTGMTPGYFRSGQPGGPGEKGIPTEKKE</sequence>
<dbReference type="InterPro" id="IPR018060">
    <property type="entry name" value="HTH_AraC"/>
</dbReference>
<feature type="transmembrane region" description="Helical" evidence="5">
    <location>
        <begin position="12"/>
        <end position="32"/>
    </location>
</feature>
<dbReference type="PROSITE" id="PS00041">
    <property type="entry name" value="HTH_ARAC_FAMILY_1"/>
    <property type="match status" value="1"/>
</dbReference>
<dbReference type="PROSITE" id="PS01124">
    <property type="entry name" value="HTH_ARAC_FAMILY_2"/>
    <property type="match status" value="1"/>
</dbReference>
<protein>
    <submittedName>
        <fullName evidence="7">AraC family transcriptional regulator</fullName>
    </submittedName>
</protein>
<comment type="caution">
    <text evidence="7">The sequence shown here is derived from an EMBL/GenBank/DDBJ whole genome shotgun (WGS) entry which is preliminary data.</text>
</comment>
<evidence type="ECO:0000256" key="3">
    <source>
        <dbReference type="ARBA" id="ARBA00023163"/>
    </source>
</evidence>
<feature type="domain" description="HTH araC/xylS-type" evidence="6">
    <location>
        <begin position="649"/>
        <end position="748"/>
    </location>
</feature>
<dbReference type="EMBL" id="JBHMAG010000004">
    <property type="protein sequence ID" value="MFB9750848.1"/>
    <property type="molecule type" value="Genomic_DNA"/>
</dbReference>
<feature type="transmembrane region" description="Helical" evidence="5">
    <location>
        <begin position="271"/>
        <end position="293"/>
    </location>
</feature>
<dbReference type="SMART" id="SM00342">
    <property type="entry name" value="HTH_ARAC"/>
    <property type="match status" value="1"/>
</dbReference>
<evidence type="ECO:0000256" key="2">
    <source>
        <dbReference type="ARBA" id="ARBA00023125"/>
    </source>
</evidence>
<keyword evidence="5" id="KW-0472">Membrane</keyword>
<evidence type="ECO:0000313" key="7">
    <source>
        <dbReference type="EMBL" id="MFB9750848.1"/>
    </source>
</evidence>
<keyword evidence="3" id="KW-0804">Transcription</keyword>
<keyword evidence="5" id="KW-1133">Transmembrane helix</keyword>
<evidence type="ECO:0000259" key="6">
    <source>
        <dbReference type="PROSITE" id="PS01124"/>
    </source>
</evidence>
<name>A0ABV5VRS8_9BACL</name>
<dbReference type="PANTHER" id="PTHR43280">
    <property type="entry name" value="ARAC-FAMILY TRANSCRIPTIONAL REGULATOR"/>
    <property type="match status" value="1"/>
</dbReference>
<dbReference type="InterPro" id="IPR009057">
    <property type="entry name" value="Homeodomain-like_sf"/>
</dbReference>
<evidence type="ECO:0000256" key="1">
    <source>
        <dbReference type="ARBA" id="ARBA00023015"/>
    </source>
</evidence>
<evidence type="ECO:0000313" key="8">
    <source>
        <dbReference type="Proteomes" id="UP001589619"/>
    </source>
</evidence>
<dbReference type="RefSeq" id="WP_344905199.1">
    <property type="nucleotide sequence ID" value="NZ_BAAAYO010000002.1"/>
</dbReference>
<organism evidence="7 8">
    <name type="scientific">Paenibacillus hodogayensis</name>
    <dbReference type="NCBI Taxonomy" id="279208"/>
    <lineage>
        <taxon>Bacteria</taxon>
        <taxon>Bacillati</taxon>
        <taxon>Bacillota</taxon>
        <taxon>Bacilli</taxon>
        <taxon>Bacillales</taxon>
        <taxon>Paenibacillaceae</taxon>
        <taxon>Paenibacillus</taxon>
    </lineage>
</organism>
<keyword evidence="2" id="KW-0238">DNA-binding</keyword>
<dbReference type="Proteomes" id="UP001589619">
    <property type="component" value="Unassembled WGS sequence"/>
</dbReference>
<keyword evidence="8" id="KW-1185">Reference proteome</keyword>
<accession>A0ABV5VRS8</accession>
<dbReference type="Gene3D" id="1.10.10.60">
    <property type="entry name" value="Homeodomain-like"/>
    <property type="match status" value="2"/>
</dbReference>
<proteinExistence type="predicted"/>
<dbReference type="SUPFAM" id="SSF46689">
    <property type="entry name" value="Homeodomain-like"/>
    <property type="match status" value="1"/>
</dbReference>
<dbReference type="PANTHER" id="PTHR43280:SF10">
    <property type="entry name" value="REGULATORY PROTEIN POCR"/>
    <property type="match status" value="1"/>
</dbReference>
<dbReference type="Pfam" id="PF12833">
    <property type="entry name" value="HTH_18"/>
    <property type="match status" value="1"/>
</dbReference>
<keyword evidence="5" id="KW-0812">Transmembrane</keyword>
<feature type="region of interest" description="Disordered" evidence="4">
    <location>
        <begin position="742"/>
        <end position="764"/>
    </location>
</feature>